<keyword evidence="3" id="KW-1185">Reference proteome</keyword>
<dbReference type="GO" id="GO:0016787">
    <property type="term" value="F:hydrolase activity"/>
    <property type="evidence" value="ECO:0007669"/>
    <property type="project" value="UniProtKB-KW"/>
</dbReference>
<accession>A0ABX5VQY8</accession>
<evidence type="ECO:0000313" key="2">
    <source>
        <dbReference type="EMBL" id="QDB80857.1"/>
    </source>
</evidence>
<dbReference type="Pfam" id="PF12146">
    <property type="entry name" value="Hydrolase_4"/>
    <property type="match status" value="1"/>
</dbReference>
<dbReference type="Gene3D" id="3.40.50.1820">
    <property type="entry name" value="alpha/beta hydrolase"/>
    <property type="match status" value="1"/>
</dbReference>
<protein>
    <submittedName>
        <fullName evidence="2">Alpha/beta hydrolase</fullName>
    </submittedName>
</protein>
<keyword evidence="2" id="KW-0378">Hydrolase</keyword>
<dbReference type="InterPro" id="IPR022742">
    <property type="entry name" value="Hydrolase_4"/>
</dbReference>
<dbReference type="InterPro" id="IPR051044">
    <property type="entry name" value="MAG_DAG_Lipase"/>
</dbReference>
<reference evidence="2 3" key="1">
    <citation type="submission" date="2019-05" db="EMBL/GenBank/DDBJ databases">
        <title>Georgenia *** sp. nov., and Georgenia *** sp. nov., isolated from the intestinal contents of plateau pika (Ochotona curzoniae) in the Qinghai-Tibet plateau of China.</title>
        <authorList>
            <person name="Tian Z."/>
        </authorList>
    </citation>
    <scope>NUCLEOTIDE SEQUENCE [LARGE SCALE GENOMIC DNA]</scope>
    <source>
        <strain evidence="2 3">Z294</strain>
    </source>
</reference>
<gene>
    <name evidence="2" type="ORF">FE251_13985</name>
</gene>
<evidence type="ECO:0000259" key="1">
    <source>
        <dbReference type="Pfam" id="PF12146"/>
    </source>
</evidence>
<evidence type="ECO:0000313" key="3">
    <source>
        <dbReference type="Proteomes" id="UP000313948"/>
    </source>
</evidence>
<name>A0ABX5VQY8_9MICO</name>
<dbReference type="SUPFAM" id="SSF53474">
    <property type="entry name" value="alpha/beta-Hydrolases"/>
    <property type="match status" value="1"/>
</dbReference>
<proteinExistence type="predicted"/>
<sequence>MGEWGPDVLGAGFTARTVELLPDEDGPVVATVVRYRPEDDPDGPPATPPHVAMLHIHGWNDYFHQRELARRCAAQGAAFYAVDLRRYGRSLRPGQLRGYVESLSTYDEEIHAARDLIRADHPGLEDLVLMGHSTGGLTAALWAHRHPGALRALVLNAPWLELQGSGLLRAVGQPVIERIARYQPRAVLPVRDLGFYTRILAGGGEDVDPLDGEVEAEPDPAVTGWALEPAWRTSPSAPIRPGWLAAVLAGHSQVAAGLAITCPVLVLVSGSSHFATRWSEEMRRADTVIDVELTVRRAVGLGPLVTVARVPNAVHDVFLSPARVRGEAYRELTRWLRAYAAPDG</sequence>
<organism evidence="2 3">
    <name type="scientific">Georgenia wutianyii</name>
    <dbReference type="NCBI Taxonomy" id="2585135"/>
    <lineage>
        <taxon>Bacteria</taxon>
        <taxon>Bacillati</taxon>
        <taxon>Actinomycetota</taxon>
        <taxon>Actinomycetes</taxon>
        <taxon>Micrococcales</taxon>
        <taxon>Bogoriellaceae</taxon>
        <taxon>Georgenia</taxon>
    </lineage>
</organism>
<dbReference type="Proteomes" id="UP000313948">
    <property type="component" value="Chromosome"/>
</dbReference>
<dbReference type="PANTHER" id="PTHR11614">
    <property type="entry name" value="PHOSPHOLIPASE-RELATED"/>
    <property type="match status" value="1"/>
</dbReference>
<dbReference type="EMBL" id="CP040899">
    <property type="protein sequence ID" value="QDB80857.1"/>
    <property type="molecule type" value="Genomic_DNA"/>
</dbReference>
<feature type="domain" description="Serine aminopeptidase S33" evidence="1">
    <location>
        <begin position="48"/>
        <end position="168"/>
    </location>
</feature>
<dbReference type="InterPro" id="IPR029058">
    <property type="entry name" value="AB_hydrolase_fold"/>
</dbReference>